<dbReference type="PANTHER" id="PTHR30486:SF6">
    <property type="entry name" value="TYPE IV PILUS RETRACTATION ATPASE PILT"/>
    <property type="match status" value="1"/>
</dbReference>
<comment type="similarity">
    <text evidence="1">Belongs to the GSP E family.</text>
</comment>
<reference evidence="3 4" key="1">
    <citation type="journal article" date="2011" name="J. Bacteriol.">
        <title>Complete genome sequence of Metallosphaera cuprina, a metal sulfide-oxidizing archaeon from a hot spring.</title>
        <authorList>
            <person name="Liu L.J."/>
            <person name="You X.Y."/>
            <person name="Zheng H."/>
            <person name="Wang S."/>
            <person name="Jiang C.Y."/>
            <person name="Liu S.J."/>
        </authorList>
    </citation>
    <scope>NUCLEOTIDE SEQUENCE [LARGE SCALE GENOMIC DNA]</scope>
    <source>
        <strain evidence="3 4">Ar-4</strain>
    </source>
</reference>
<dbReference type="HOGENOM" id="CLU_005379_2_2_2"/>
<dbReference type="OrthoDB" id="33500at2157"/>
<dbReference type="KEGG" id="mcn:Mcup_0183"/>
<evidence type="ECO:0000313" key="4">
    <source>
        <dbReference type="Proteomes" id="UP000007812"/>
    </source>
</evidence>
<evidence type="ECO:0000259" key="2">
    <source>
        <dbReference type="Pfam" id="PF00437"/>
    </source>
</evidence>
<name>F4FYQ3_METCR</name>
<accession>F4FYQ3</accession>
<sequence>MPDLILEEYNVLGSVVTIVDSDGKGLYIIKDPQLSPKELEIINEILDEVYSNTKSLTDAEMRLMEILAKRDLDPKLADKAVLLFKKRILYDEITIPMIDPDVEEIECTGPGLPITVIHRKYSNYMRLYTNIVLPKEENVIKILEKLATKSNKSVNIARPYLEFSLDEGHRVTATISKEISNPGSTFDVRKFPISPLSLIKLIKMKSLSVEIASYLWFLMDYKPFYLIVGSTGSGKTTFLNALLNFTNPDSKVLSIEDTPELNLVRKNWIRLFTRQSVSSNFDVSVNDLSRLALRYRPDYLIIGEVRGKEIETLIHAAASGHASLSTFHGAKPADVITRVASLLPKDLAVMFLANVWGFIIVGRRVTEDGKITKAINAIYETTRTKGKTKFRKIVWWSFKNNKYSPSDLNTLVTRSSLLLKISHYYGLTQKEILDELNERVEFIKSLLSSNTIDNEIVQEEIGKFYRSRKLNVTSAV</sequence>
<dbReference type="Gene3D" id="3.30.450.380">
    <property type="match status" value="1"/>
</dbReference>
<proteinExistence type="inferred from homology"/>
<protein>
    <submittedName>
        <fullName evidence="3">Type II secretion system protein E</fullName>
    </submittedName>
</protein>
<dbReference type="AlphaFoldDB" id="F4FYQ3"/>
<dbReference type="CDD" id="cd01130">
    <property type="entry name" value="VirB11-like_ATPase"/>
    <property type="match status" value="1"/>
</dbReference>
<dbReference type="GO" id="GO:0016887">
    <property type="term" value="F:ATP hydrolysis activity"/>
    <property type="evidence" value="ECO:0007669"/>
    <property type="project" value="InterPro"/>
</dbReference>
<evidence type="ECO:0000313" key="3">
    <source>
        <dbReference type="EMBL" id="AEB94292.1"/>
    </source>
</evidence>
<evidence type="ECO:0000256" key="1">
    <source>
        <dbReference type="ARBA" id="ARBA00006611"/>
    </source>
</evidence>
<dbReference type="InterPro" id="IPR050921">
    <property type="entry name" value="T4SS_GSP_E_ATPase"/>
</dbReference>
<feature type="domain" description="Bacterial type II secretion system protein E" evidence="2">
    <location>
        <begin position="183"/>
        <end position="342"/>
    </location>
</feature>
<dbReference type="Proteomes" id="UP000007812">
    <property type="component" value="Chromosome"/>
</dbReference>
<dbReference type="Gene3D" id="3.40.50.300">
    <property type="entry name" value="P-loop containing nucleotide triphosphate hydrolases"/>
    <property type="match status" value="1"/>
</dbReference>
<dbReference type="GeneID" id="10492378"/>
<dbReference type="STRING" id="1006006.Mcup_0183"/>
<dbReference type="PANTHER" id="PTHR30486">
    <property type="entry name" value="TWITCHING MOTILITY PROTEIN PILT"/>
    <property type="match status" value="1"/>
</dbReference>
<dbReference type="Pfam" id="PF00437">
    <property type="entry name" value="T2SSE"/>
    <property type="match status" value="1"/>
</dbReference>
<dbReference type="PATRIC" id="fig|1006006.8.peg.184"/>
<dbReference type="InterPro" id="IPR027417">
    <property type="entry name" value="P-loop_NTPase"/>
</dbReference>
<dbReference type="EMBL" id="CP002656">
    <property type="protein sequence ID" value="AEB94292.1"/>
    <property type="molecule type" value="Genomic_DNA"/>
</dbReference>
<dbReference type="eggNOG" id="arCOG01817">
    <property type="taxonomic scope" value="Archaea"/>
</dbReference>
<dbReference type="SUPFAM" id="SSF52540">
    <property type="entry name" value="P-loop containing nucleoside triphosphate hydrolases"/>
    <property type="match status" value="1"/>
</dbReference>
<dbReference type="RefSeq" id="WP_013736792.1">
    <property type="nucleotide sequence ID" value="NC_015435.1"/>
</dbReference>
<keyword evidence="4" id="KW-1185">Reference proteome</keyword>
<dbReference type="InterPro" id="IPR001482">
    <property type="entry name" value="T2SS/T4SS_dom"/>
</dbReference>
<gene>
    <name evidence="3" type="ordered locus">Mcup_0183</name>
</gene>
<organism evidence="3 4">
    <name type="scientific">Metallosphaera cuprina (strain Ar-4)</name>
    <dbReference type="NCBI Taxonomy" id="1006006"/>
    <lineage>
        <taxon>Archaea</taxon>
        <taxon>Thermoproteota</taxon>
        <taxon>Thermoprotei</taxon>
        <taxon>Sulfolobales</taxon>
        <taxon>Sulfolobaceae</taxon>
        <taxon>Metallosphaera</taxon>
    </lineage>
</organism>